<feature type="compositionally biased region" description="Polar residues" evidence="7">
    <location>
        <begin position="138"/>
        <end position="153"/>
    </location>
</feature>
<dbReference type="Pfam" id="PF00046">
    <property type="entry name" value="Homeodomain"/>
    <property type="match status" value="1"/>
</dbReference>
<dbReference type="PROSITE" id="PS00027">
    <property type="entry name" value="HOMEOBOX_1"/>
    <property type="match status" value="1"/>
</dbReference>
<feature type="region of interest" description="Disordered" evidence="7">
    <location>
        <begin position="1"/>
        <end position="84"/>
    </location>
</feature>
<organism evidence="9 10">
    <name type="scientific">Ditylenchus destructor</name>
    <dbReference type="NCBI Taxonomy" id="166010"/>
    <lineage>
        <taxon>Eukaryota</taxon>
        <taxon>Metazoa</taxon>
        <taxon>Ecdysozoa</taxon>
        <taxon>Nematoda</taxon>
        <taxon>Chromadorea</taxon>
        <taxon>Rhabditida</taxon>
        <taxon>Tylenchina</taxon>
        <taxon>Tylenchomorpha</taxon>
        <taxon>Sphaerularioidea</taxon>
        <taxon>Anguinidae</taxon>
        <taxon>Anguininae</taxon>
        <taxon>Ditylenchus</taxon>
    </lineage>
</organism>
<evidence type="ECO:0000256" key="6">
    <source>
        <dbReference type="RuleBase" id="RU000682"/>
    </source>
</evidence>
<comment type="subcellular location">
    <subcellularLocation>
        <location evidence="1 5 6">Nucleus</location>
    </subcellularLocation>
</comment>
<evidence type="ECO:0000256" key="5">
    <source>
        <dbReference type="PROSITE-ProRule" id="PRU00108"/>
    </source>
</evidence>
<dbReference type="PRINTS" id="PR00024">
    <property type="entry name" value="HOMEOBOX"/>
</dbReference>
<feature type="DNA-binding region" description="Homeobox" evidence="5">
    <location>
        <begin position="404"/>
        <end position="463"/>
    </location>
</feature>
<evidence type="ECO:0000256" key="7">
    <source>
        <dbReference type="SAM" id="MobiDB-lite"/>
    </source>
</evidence>
<feature type="compositionally biased region" description="Polar residues" evidence="7">
    <location>
        <begin position="487"/>
        <end position="512"/>
    </location>
</feature>
<dbReference type="GO" id="GO:0000981">
    <property type="term" value="F:DNA-binding transcription factor activity, RNA polymerase II-specific"/>
    <property type="evidence" value="ECO:0007669"/>
    <property type="project" value="InterPro"/>
</dbReference>
<evidence type="ECO:0000259" key="8">
    <source>
        <dbReference type="PROSITE" id="PS50071"/>
    </source>
</evidence>
<dbReference type="InterPro" id="IPR050394">
    <property type="entry name" value="Homeobox_NK-like"/>
</dbReference>
<dbReference type="GO" id="GO:0005634">
    <property type="term" value="C:nucleus"/>
    <property type="evidence" value="ECO:0007669"/>
    <property type="project" value="UniProtKB-SubCell"/>
</dbReference>
<dbReference type="InterPro" id="IPR017970">
    <property type="entry name" value="Homeobox_CS"/>
</dbReference>
<proteinExistence type="predicted"/>
<feature type="domain" description="Homeobox" evidence="8">
    <location>
        <begin position="402"/>
        <end position="462"/>
    </location>
</feature>
<keyword evidence="3 5" id="KW-0371">Homeobox</keyword>
<dbReference type="InterPro" id="IPR001356">
    <property type="entry name" value="HD"/>
</dbReference>
<dbReference type="EMBL" id="JAKKPZ010000018">
    <property type="protein sequence ID" value="KAI1712507.1"/>
    <property type="molecule type" value="Genomic_DNA"/>
</dbReference>
<dbReference type="FunFam" id="1.10.10.60:FF:000391">
    <property type="entry name" value="Homeobox transcription factor"/>
    <property type="match status" value="1"/>
</dbReference>
<reference evidence="9" key="1">
    <citation type="submission" date="2022-01" db="EMBL/GenBank/DDBJ databases">
        <title>Genome Sequence Resource for Two Populations of Ditylenchus destructor, the Migratory Endoparasitic Phytonematode.</title>
        <authorList>
            <person name="Zhang H."/>
            <person name="Lin R."/>
            <person name="Xie B."/>
        </authorList>
    </citation>
    <scope>NUCLEOTIDE SEQUENCE</scope>
    <source>
        <strain evidence="9">BazhouSP</strain>
    </source>
</reference>
<dbReference type="PANTHER" id="PTHR24340:SF35">
    <property type="entry name" value="HGTX, ISOFORM C"/>
    <property type="match status" value="1"/>
</dbReference>
<name>A0AAD4R316_9BILA</name>
<evidence type="ECO:0000313" key="9">
    <source>
        <dbReference type="EMBL" id="KAI1712507.1"/>
    </source>
</evidence>
<keyword evidence="2 5" id="KW-0238">DNA-binding</keyword>
<evidence type="ECO:0000313" key="10">
    <source>
        <dbReference type="Proteomes" id="UP001201812"/>
    </source>
</evidence>
<dbReference type="GO" id="GO:0000978">
    <property type="term" value="F:RNA polymerase II cis-regulatory region sequence-specific DNA binding"/>
    <property type="evidence" value="ECO:0007669"/>
    <property type="project" value="TreeGrafter"/>
</dbReference>
<accession>A0AAD4R316</accession>
<dbReference type="SMART" id="SM00389">
    <property type="entry name" value="HOX"/>
    <property type="match status" value="1"/>
</dbReference>
<dbReference type="Proteomes" id="UP001201812">
    <property type="component" value="Unassembled WGS sequence"/>
</dbReference>
<feature type="region of interest" description="Disordered" evidence="7">
    <location>
        <begin position="462"/>
        <end position="520"/>
    </location>
</feature>
<comment type="caution">
    <text evidence="9">The sequence shown here is derived from an EMBL/GenBank/DDBJ whole genome shotgun (WGS) entry which is preliminary data.</text>
</comment>
<dbReference type="AlphaFoldDB" id="A0AAD4R316"/>
<dbReference type="CDD" id="cd00086">
    <property type="entry name" value="homeodomain"/>
    <property type="match status" value="1"/>
</dbReference>
<feature type="region of interest" description="Disordered" evidence="7">
    <location>
        <begin position="347"/>
        <end position="390"/>
    </location>
</feature>
<dbReference type="GO" id="GO:0030154">
    <property type="term" value="P:cell differentiation"/>
    <property type="evidence" value="ECO:0007669"/>
    <property type="project" value="TreeGrafter"/>
</dbReference>
<dbReference type="SUPFAM" id="SSF46689">
    <property type="entry name" value="Homeodomain-like"/>
    <property type="match status" value="1"/>
</dbReference>
<dbReference type="InterPro" id="IPR009057">
    <property type="entry name" value="Homeodomain-like_sf"/>
</dbReference>
<keyword evidence="4 5" id="KW-0539">Nucleus</keyword>
<evidence type="ECO:0000256" key="1">
    <source>
        <dbReference type="ARBA" id="ARBA00004123"/>
    </source>
</evidence>
<evidence type="ECO:0000256" key="2">
    <source>
        <dbReference type="ARBA" id="ARBA00023125"/>
    </source>
</evidence>
<dbReference type="Gene3D" id="1.10.10.60">
    <property type="entry name" value="Homeodomain-like"/>
    <property type="match status" value="1"/>
</dbReference>
<evidence type="ECO:0000256" key="3">
    <source>
        <dbReference type="ARBA" id="ARBA00023155"/>
    </source>
</evidence>
<feature type="compositionally biased region" description="Polar residues" evidence="7">
    <location>
        <begin position="22"/>
        <end position="51"/>
    </location>
</feature>
<dbReference type="InterPro" id="IPR020479">
    <property type="entry name" value="HD_metazoa"/>
</dbReference>
<gene>
    <name evidence="9" type="ORF">DdX_09596</name>
</gene>
<evidence type="ECO:0000256" key="4">
    <source>
        <dbReference type="ARBA" id="ARBA00023242"/>
    </source>
</evidence>
<sequence>MNSIAIARQPATTVAATDRRSSSGSPAQKVSYLSNMQISPNSMKHQNSNNLEGYFSATPLSSSTSTSNRSSASPPGEDGPMSAATHKNSVYSITNILETGKANDSSSARDETGADEEEDVYSTTVEEHPTSRAPKNYSPVQNLTQNSRNNSPKAESPAQAAGSAEPDVPAQVMVSSATGAPHAANPSPPSQTLPGFLGGIPNGFVFPGAPLVAPAGGIPLPQMLAFLAATAQPNLEVPPHSNPASTPTSPLAAMAKNAALFGNPMLSPQNLLLNGADPQLQNMYLSLFLSNPNRFMNAAQTSPFMLNHNEHGALRTPPYHHAAMPTPTFSGAGGLLSTGQAAFSNGNHLMLRPPHNISSSSASPRNGVSPGEDGHTPASAGPGGLQHGAHHMFQLSPNSIHLNKKQSRPTFTGHQIFMLEKKFDKTKYLAGSDRAQLAQELNMSESQVKVWFQNRRTKWRKKEAADQAVMHPKESTNCSGLDHHGSDTGSPSQVPSRESTPETQHPSMSTGVSLPPSIQPNNSAALEFMMQAQAAAAQFLGQNSIGDAEKTPFSSMLQGFQFSNANVNQTANS</sequence>
<feature type="compositionally biased region" description="Low complexity" evidence="7">
    <location>
        <begin position="56"/>
        <end position="75"/>
    </location>
</feature>
<dbReference type="PANTHER" id="PTHR24340">
    <property type="entry name" value="HOMEOBOX PROTEIN NKX"/>
    <property type="match status" value="1"/>
</dbReference>
<keyword evidence="10" id="KW-1185">Reference proteome</keyword>
<dbReference type="PROSITE" id="PS50071">
    <property type="entry name" value="HOMEOBOX_2"/>
    <property type="match status" value="1"/>
</dbReference>
<feature type="compositionally biased region" description="Polar residues" evidence="7">
    <location>
        <begin position="356"/>
        <end position="366"/>
    </location>
</feature>
<feature type="region of interest" description="Disordered" evidence="7">
    <location>
        <begin position="98"/>
        <end position="168"/>
    </location>
</feature>
<protein>
    <submittedName>
        <fullName evidence="9">Homeobox domain-containing protein</fullName>
    </submittedName>
</protein>